<organism evidence="1 2">
    <name type="scientific">Methylocella tundrae</name>
    <dbReference type="NCBI Taxonomy" id="227605"/>
    <lineage>
        <taxon>Bacteria</taxon>
        <taxon>Pseudomonadati</taxon>
        <taxon>Pseudomonadota</taxon>
        <taxon>Alphaproteobacteria</taxon>
        <taxon>Hyphomicrobiales</taxon>
        <taxon>Beijerinckiaceae</taxon>
        <taxon>Methylocella</taxon>
    </lineage>
</organism>
<dbReference type="RefSeq" id="WP_166795919.1">
    <property type="nucleotide sequence ID" value="NZ_CP139089.1"/>
</dbReference>
<evidence type="ECO:0000313" key="1">
    <source>
        <dbReference type="EMBL" id="VFU09094.1"/>
    </source>
</evidence>
<dbReference type="Proteomes" id="UP000294360">
    <property type="component" value="Chromosome"/>
</dbReference>
<protein>
    <submittedName>
        <fullName evidence="1">Uncharacterized protein</fullName>
    </submittedName>
</protein>
<accession>A0A4U8Z1F7</accession>
<sequence>MTPQRRMFFWAKSSAKNMMSMIDSHDLIVMGLTIMFQSRLMGRRSAGIANNLDRRRLF</sequence>
<gene>
    <name evidence="1" type="ORF">MTUNDRAET4_2201</name>
</gene>
<evidence type="ECO:0000313" key="2">
    <source>
        <dbReference type="Proteomes" id="UP000294360"/>
    </source>
</evidence>
<dbReference type="AlphaFoldDB" id="A0A4U8Z1F7"/>
<name>A0A4U8Z1F7_METTU</name>
<reference evidence="1 2" key="1">
    <citation type="submission" date="2019-03" db="EMBL/GenBank/DDBJ databases">
        <authorList>
            <person name="Kox A.R. M."/>
        </authorList>
    </citation>
    <scope>NUCLEOTIDE SEQUENCE [LARGE SCALE GENOMIC DNA]</scope>
    <source>
        <strain evidence="1">MTUNDRAET4 annotated genome</strain>
    </source>
</reference>
<proteinExistence type="predicted"/>
<dbReference type="KEGG" id="mtun:MTUNDRAET4_2201"/>
<dbReference type="EMBL" id="LR536450">
    <property type="protein sequence ID" value="VFU09094.1"/>
    <property type="molecule type" value="Genomic_DNA"/>
</dbReference>